<name>A0A9P5ZN67_PLEER</name>
<protein>
    <submittedName>
        <fullName evidence="1">Uncharacterized protein</fullName>
    </submittedName>
</protein>
<sequence>MMASMPGDVCSLIVLLHAHPHMPGILRTLQNLLVALSAVWSGIRKGWLYSTPPHICSNLVKSLKRVASFSPVSGLRSSPGPFCSSHSPIRLSGALVSLEQTR</sequence>
<comment type="caution">
    <text evidence="1">The sequence shown here is derived from an EMBL/GenBank/DDBJ whole genome shotgun (WGS) entry which is preliminary data.</text>
</comment>
<dbReference type="Proteomes" id="UP000807025">
    <property type="component" value="Unassembled WGS sequence"/>
</dbReference>
<proteinExistence type="predicted"/>
<evidence type="ECO:0000313" key="1">
    <source>
        <dbReference type="EMBL" id="KAF9488836.1"/>
    </source>
</evidence>
<organism evidence="1 2">
    <name type="scientific">Pleurotus eryngii</name>
    <name type="common">Boletus of the steppes</name>
    <dbReference type="NCBI Taxonomy" id="5323"/>
    <lineage>
        <taxon>Eukaryota</taxon>
        <taxon>Fungi</taxon>
        <taxon>Dikarya</taxon>
        <taxon>Basidiomycota</taxon>
        <taxon>Agaricomycotina</taxon>
        <taxon>Agaricomycetes</taxon>
        <taxon>Agaricomycetidae</taxon>
        <taxon>Agaricales</taxon>
        <taxon>Pleurotineae</taxon>
        <taxon>Pleurotaceae</taxon>
        <taxon>Pleurotus</taxon>
    </lineage>
</organism>
<gene>
    <name evidence="1" type="ORF">BDN71DRAFT_406399</name>
</gene>
<dbReference type="EMBL" id="MU154694">
    <property type="protein sequence ID" value="KAF9488836.1"/>
    <property type="molecule type" value="Genomic_DNA"/>
</dbReference>
<dbReference type="AlphaFoldDB" id="A0A9P5ZN67"/>
<accession>A0A9P5ZN67</accession>
<evidence type="ECO:0000313" key="2">
    <source>
        <dbReference type="Proteomes" id="UP000807025"/>
    </source>
</evidence>
<reference evidence="1" key="1">
    <citation type="submission" date="2020-11" db="EMBL/GenBank/DDBJ databases">
        <authorList>
            <consortium name="DOE Joint Genome Institute"/>
            <person name="Ahrendt S."/>
            <person name="Riley R."/>
            <person name="Andreopoulos W."/>
            <person name="Labutti K."/>
            <person name="Pangilinan J."/>
            <person name="Ruiz-Duenas F.J."/>
            <person name="Barrasa J.M."/>
            <person name="Sanchez-Garcia M."/>
            <person name="Camarero S."/>
            <person name="Miyauchi S."/>
            <person name="Serrano A."/>
            <person name="Linde D."/>
            <person name="Babiker R."/>
            <person name="Drula E."/>
            <person name="Ayuso-Fernandez I."/>
            <person name="Pacheco R."/>
            <person name="Padilla G."/>
            <person name="Ferreira P."/>
            <person name="Barriuso J."/>
            <person name="Kellner H."/>
            <person name="Castanera R."/>
            <person name="Alfaro M."/>
            <person name="Ramirez L."/>
            <person name="Pisabarro A.G."/>
            <person name="Kuo A."/>
            <person name="Tritt A."/>
            <person name="Lipzen A."/>
            <person name="He G."/>
            <person name="Yan M."/>
            <person name="Ng V."/>
            <person name="Cullen D."/>
            <person name="Martin F."/>
            <person name="Rosso M.-N."/>
            <person name="Henrissat B."/>
            <person name="Hibbett D."/>
            <person name="Martinez A.T."/>
            <person name="Grigoriev I.V."/>
        </authorList>
    </citation>
    <scope>NUCLEOTIDE SEQUENCE</scope>
    <source>
        <strain evidence="1">ATCC 90797</strain>
    </source>
</reference>
<keyword evidence="2" id="KW-1185">Reference proteome</keyword>